<dbReference type="AlphaFoldDB" id="A0A1B8ZC30"/>
<gene>
    <name evidence="1" type="ORF">BBI01_18180</name>
</gene>
<proteinExistence type="predicted"/>
<protein>
    <submittedName>
        <fullName evidence="1">Uncharacterized protein</fullName>
    </submittedName>
</protein>
<comment type="caution">
    <text evidence="1">The sequence shown here is derived from an EMBL/GenBank/DDBJ whole genome shotgun (WGS) entry which is preliminary data.</text>
</comment>
<evidence type="ECO:0000313" key="1">
    <source>
        <dbReference type="EMBL" id="OCA69135.1"/>
    </source>
</evidence>
<dbReference type="EMBL" id="MAYH01000048">
    <property type="protein sequence ID" value="OCA69135.1"/>
    <property type="molecule type" value="Genomic_DNA"/>
</dbReference>
<name>A0A1B8ZC30_9FLAO</name>
<evidence type="ECO:0000313" key="2">
    <source>
        <dbReference type="Proteomes" id="UP000092651"/>
    </source>
</evidence>
<dbReference type="Proteomes" id="UP000092651">
    <property type="component" value="Unassembled WGS sequence"/>
</dbReference>
<sequence length="91" mass="10277">MTYGMQAAKSFCPTDLGVFVKFILGTKGNFIDALKDFFRAEIGFLLLQLKNNKQKRKIMSSATTVQCHLTSKICIFESSLRCKISYIDANK</sequence>
<organism evidence="1 2">
    <name type="scientific">Chryseobacterium artocarpi</name>
    <dbReference type="NCBI Taxonomy" id="1414727"/>
    <lineage>
        <taxon>Bacteria</taxon>
        <taxon>Pseudomonadati</taxon>
        <taxon>Bacteroidota</taxon>
        <taxon>Flavobacteriia</taxon>
        <taxon>Flavobacteriales</taxon>
        <taxon>Weeksellaceae</taxon>
        <taxon>Chryseobacterium group</taxon>
        <taxon>Chryseobacterium</taxon>
    </lineage>
</organism>
<keyword evidence="2" id="KW-1185">Reference proteome</keyword>
<reference evidence="1 2" key="1">
    <citation type="submission" date="2016-07" db="EMBL/GenBank/DDBJ databases">
        <authorList>
            <person name="Jeong J.-J."/>
            <person name="Kim D.W."/>
            <person name="Sang M.K."/>
            <person name="Choi I.-G."/>
            <person name="Kim K.D."/>
        </authorList>
    </citation>
    <scope>NUCLEOTIDE SEQUENCE [LARGE SCALE GENOMIC DNA]</scope>
    <source>
        <strain evidence="1 2">UTM-3</strain>
    </source>
</reference>
<accession>A0A1B8ZC30</accession>